<gene>
    <name evidence="4" type="ORF">K470DRAFT_292847</name>
</gene>
<evidence type="ECO:0000313" key="5">
    <source>
        <dbReference type="Proteomes" id="UP000799421"/>
    </source>
</evidence>
<reference evidence="4" key="1">
    <citation type="journal article" date="2020" name="Stud. Mycol.">
        <title>101 Dothideomycetes genomes: a test case for predicting lifestyles and emergence of pathogens.</title>
        <authorList>
            <person name="Haridas S."/>
            <person name="Albert R."/>
            <person name="Binder M."/>
            <person name="Bloem J."/>
            <person name="Labutti K."/>
            <person name="Salamov A."/>
            <person name="Andreopoulos B."/>
            <person name="Baker S."/>
            <person name="Barry K."/>
            <person name="Bills G."/>
            <person name="Bluhm B."/>
            <person name="Cannon C."/>
            <person name="Castanera R."/>
            <person name="Culley D."/>
            <person name="Daum C."/>
            <person name="Ezra D."/>
            <person name="Gonzalez J."/>
            <person name="Henrissat B."/>
            <person name="Kuo A."/>
            <person name="Liang C."/>
            <person name="Lipzen A."/>
            <person name="Lutzoni F."/>
            <person name="Magnuson J."/>
            <person name="Mondo S."/>
            <person name="Nolan M."/>
            <person name="Ohm R."/>
            <person name="Pangilinan J."/>
            <person name="Park H.-J."/>
            <person name="Ramirez L."/>
            <person name="Alfaro M."/>
            <person name="Sun H."/>
            <person name="Tritt A."/>
            <person name="Yoshinaga Y."/>
            <person name="Zwiers L.-H."/>
            <person name="Turgeon B."/>
            <person name="Goodwin S."/>
            <person name="Spatafora J."/>
            <person name="Crous P."/>
            <person name="Grigoriev I."/>
        </authorList>
    </citation>
    <scope>NUCLEOTIDE SEQUENCE</scope>
    <source>
        <strain evidence="4">CBS 480.64</strain>
    </source>
</reference>
<dbReference type="EMBL" id="MU005961">
    <property type="protein sequence ID" value="KAF2863390.1"/>
    <property type="molecule type" value="Genomic_DNA"/>
</dbReference>
<dbReference type="OrthoDB" id="4150765at2759"/>
<keyword evidence="1" id="KW-0547">Nucleotide-binding</keyword>
<feature type="domain" description="Septin-type G" evidence="3">
    <location>
        <begin position="131"/>
        <end position="306"/>
    </location>
</feature>
<dbReference type="InterPro" id="IPR030379">
    <property type="entry name" value="G_SEPTIN_dom"/>
</dbReference>
<dbReference type="AlphaFoldDB" id="A0A6A7C7I1"/>
<dbReference type="CDD" id="cd00882">
    <property type="entry name" value="Ras_like_GTPase"/>
    <property type="match status" value="1"/>
</dbReference>
<sequence>MESEQLSRPRRPGNTIHPTIRAMGRRILSQEQQTSPLAVSPRVQRRDSAASSSVQLGSGPITPLRLSPQPASAMPSTPRSGSPRSWRLSDEEASVGTDSWSVDAETGLVMPSIAVSARHPLTERGQQLGRIKVMVVGRRGVGKSSLIRSIVRASEDVVHSTPAAAVAEYPDVWEVRASTRTYPDWWKERGCAMGEGVLEPNLCLVDTPGVEDERGRSQIMSYFAASHPGHLDELSELETLKLLSGEGGTHVDAVLWLFAHDEELSCTASKVIRHMSLYTNIIPVIGFADTCADVQAAKRRMIAQLAGLPSLYSLQDKEEPYAISSAAGIDDEELDASVLMSSLYEAPPVPSDLGKLVARLLDPSNAARMRHTVAAKFVGQRAEKRNGRLGGEFHLDPDGVLPQLMKKAIALALGAVALGWFYVD</sequence>
<feature type="compositionally biased region" description="Polar residues" evidence="2">
    <location>
        <begin position="74"/>
        <end position="83"/>
    </location>
</feature>
<dbReference type="Gene3D" id="3.40.50.300">
    <property type="entry name" value="P-loop containing nucleotide triphosphate hydrolases"/>
    <property type="match status" value="1"/>
</dbReference>
<comment type="similarity">
    <text evidence="1">Belongs to the TRAFAC class TrmE-Era-EngA-EngB-Septin-like GTPase superfamily. Septin GTPase family.</text>
</comment>
<keyword evidence="1" id="KW-0342">GTP-binding</keyword>
<dbReference type="Proteomes" id="UP000799421">
    <property type="component" value="Unassembled WGS sequence"/>
</dbReference>
<keyword evidence="5" id="KW-1185">Reference proteome</keyword>
<name>A0A6A7C7I1_9PEZI</name>
<evidence type="ECO:0000259" key="3">
    <source>
        <dbReference type="Pfam" id="PF00735"/>
    </source>
</evidence>
<evidence type="ECO:0000313" key="4">
    <source>
        <dbReference type="EMBL" id="KAF2863390.1"/>
    </source>
</evidence>
<dbReference type="GO" id="GO:0005525">
    <property type="term" value="F:GTP binding"/>
    <property type="evidence" value="ECO:0007669"/>
    <property type="project" value="UniProtKB-KW"/>
</dbReference>
<protein>
    <recommendedName>
        <fullName evidence="3">Septin-type G domain-containing protein</fullName>
    </recommendedName>
</protein>
<dbReference type="Pfam" id="PF00735">
    <property type="entry name" value="Septin"/>
    <property type="match status" value="1"/>
</dbReference>
<feature type="region of interest" description="Disordered" evidence="2">
    <location>
        <begin position="1"/>
        <end position="98"/>
    </location>
</feature>
<organism evidence="4 5">
    <name type="scientific">Piedraia hortae CBS 480.64</name>
    <dbReference type="NCBI Taxonomy" id="1314780"/>
    <lineage>
        <taxon>Eukaryota</taxon>
        <taxon>Fungi</taxon>
        <taxon>Dikarya</taxon>
        <taxon>Ascomycota</taxon>
        <taxon>Pezizomycotina</taxon>
        <taxon>Dothideomycetes</taxon>
        <taxon>Dothideomycetidae</taxon>
        <taxon>Capnodiales</taxon>
        <taxon>Piedraiaceae</taxon>
        <taxon>Piedraia</taxon>
    </lineage>
</organism>
<dbReference type="InterPro" id="IPR027417">
    <property type="entry name" value="P-loop_NTPase"/>
</dbReference>
<proteinExistence type="inferred from homology"/>
<dbReference type="SUPFAM" id="SSF52540">
    <property type="entry name" value="P-loop containing nucleoside triphosphate hydrolases"/>
    <property type="match status" value="1"/>
</dbReference>
<accession>A0A6A7C7I1</accession>
<evidence type="ECO:0000256" key="2">
    <source>
        <dbReference type="SAM" id="MobiDB-lite"/>
    </source>
</evidence>
<evidence type="ECO:0000256" key="1">
    <source>
        <dbReference type="RuleBase" id="RU004560"/>
    </source>
</evidence>